<evidence type="ECO:0000313" key="2">
    <source>
        <dbReference type="EMBL" id="WUQ10696.1"/>
    </source>
</evidence>
<dbReference type="SUPFAM" id="SSF49313">
    <property type="entry name" value="Cadherin-like"/>
    <property type="match status" value="1"/>
</dbReference>
<keyword evidence="1" id="KW-0732">Signal</keyword>
<proteinExistence type="predicted"/>
<gene>
    <name evidence="2" type="ORF">OG517_04205</name>
</gene>
<dbReference type="RefSeq" id="WP_328960228.1">
    <property type="nucleotide sequence ID" value="NZ_CP108090.1"/>
</dbReference>
<evidence type="ECO:0000256" key="1">
    <source>
        <dbReference type="SAM" id="SignalP"/>
    </source>
</evidence>
<evidence type="ECO:0000313" key="3">
    <source>
        <dbReference type="Proteomes" id="UP001432039"/>
    </source>
</evidence>
<sequence length="145" mass="14771">MSTRTRTRTRTRIPRRPAALAVGLAAVLAASVGPSFAAPHGSTGPAVTRTVATAAPSVVNPGNQVSLQYDSAYLPMTATGGKAPYTWSAVNLPVGASVNSSTGLISGLLRGSGIRTVTVTAKDATGATASTTFTWRVIRDACPRC</sequence>
<dbReference type="InterPro" id="IPR015919">
    <property type="entry name" value="Cadherin-like_sf"/>
</dbReference>
<feature type="chain" id="PRO_5045152334" evidence="1">
    <location>
        <begin position="38"/>
        <end position="145"/>
    </location>
</feature>
<dbReference type="InterPro" id="IPR013783">
    <property type="entry name" value="Ig-like_fold"/>
</dbReference>
<name>A0ABZ1T5S7_STRVG</name>
<dbReference type="EMBL" id="CP108090">
    <property type="protein sequence ID" value="WUQ10696.1"/>
    <property type="molecule type" value="Genomic_DNA"/>
</dbReference>
<dbReference type="Pfam" id="PF05345">
    <property type="entry name" value="He_PIG"/>
    <property type="match status" value="1"/>
</dbReference>
<dbReference type="Proteomes" id="UP001432039">
    <property type="component" value="Chromosome"/>
</dbReference>
<reference evidence="2" key="1">
    <citation type="submission" date="2022-10" db="EMBL/GenBank/DDBJ databases">
        <title>The complete genomes of actinobacterial strains from the NBC collection.</title>
        <authorList>
            <person name="Joergensen T.S."/>
            <person name="Alvarez Arevalo M."/>
            <person name="Sterndorff E.B."/>
            <person name="Faurdal D."/>
            <person name="Vuksanovic O."/>
            <person name="Mourched A.-S."/>
            <person name="Charusanti P."/>
            <person name="Shaw S."/>
            <person name="Blin K."/>
            <person name="Weber T."/>
        </authorList>
    </citation>
    <scope>NUCLEOTIDE SEQUENCE</scope>
    <source>
        <strain evidence="2">NBC_00248</strain>
    </source>
</reference>
<accession>A0ABZ1T5S7</accession>
<organism evidence="2 3">
    <name type="scientific">Streptomyces virginiae</name>
    <name type="common">Streptomyces cinnamonensis</name>
    <dbReference type="NCBI Taxonomy" id="1961"/>
    <lineage>
        <taxon>Bacteria</taxon>
        <taxon>Bacillati</taxon>
        <taxon>Actinomycetota</taxon>
        <taxon>Actinomycetes</taxon>
        <taxon>Kitasatosporales</taxon>
        <taxon>Streptomycetaceae</taxon>
        <taxon>Streptomyces</taxon>
    </lineage>
</organism>
<protein>
    <submittedName>
        <fullName evidence="2">Ig domain-containing protein</fullName>
    </submittedName>
</protein>
<keyword evidence="3" id="KW-1185">Reference proteome</keyword>
<feature type="signal peptide" evidence="1">
    <location>
        <begin position="1"/>
        <end position="37"/>
    </location>
</feature>
<dbReference type="Gene3D" id="2.60.40.10">
    <property type="entry name" value="Immunoglobulins"/>
    <property type="match status" value="1"/>
</dbReference>